<comment type="caution">
    <text evidence="1">The sequence shown here is derived from an EMBL/GenBank/DDBJ whole genome shotgun (WGS) entry which is preliminary data.</text>
</comment>
<name>A0ACB5TS81_AMBMO</name>
<proteinExistence type="predicted"/>
<sequence>MPPLISHLLPDLANSDKPVKSGSAERHQLSLLLKLSNDQLLSLISNYSQSNSNQSPSVKLIVKNNRVDGIKLDDKTYKLTNSNESAINLYASLDHDSHAKQEDKQENKCASLGPLNYRANILNFKPSPISTADNEVIRNFHLKVQVLEYLSQNSIIEVDLDSLRRHFNKVPLTEMKRIYDDITIQRTKKLNMESLLLLRNSTPLTEFNEYLDKLGYSNSDPLRLMISNDTSKLKLDSKVRLLSRGRGQ</sequence>
<dbReference type="EMBL" id="BSXS01008824">
    <property type="protein sequence ID" value="GME93782.1"/>
    <property type="molecule type" value="Genomic_DNA"/>
</dbReference>
<dbReference type="Proteomes" id="UP001165064">
    <property type="component" value="Unassembled WGS sequence"/>
</dbReference>
<accession>A0ACB5TS81</accession>
<reference evidence="1" key="1">
    <citation type="submission" date="2023-04" db="EMBL/GenBank/DDBJ databases">
        <title>Ambrosiozyma monospora NBRC 10751.</title>
        <authorList>
            <person name="Ichikawa N."/>
            <person name="Sato H."/>
            <person name="Tonouchi N."/>
        </authorList>
    </citation>
    <scope>NUCLEOTIDE SEQUENCE</scope>
    <source>
        <strain evidence="1">NBRC 10751</strain>
    </source>
</reference>
<organism evidence="1 2">
    <name type="scientific">Ambrosiozyma monospora</name>
    <name type="common">Yeast</name>
    <name type="synonym">Endomycopsis monosporus</name>
    <dbReference type="NCBI Taxonomy" id="43982"/>
    <lineage>
        <taxon>Eukaryota</taxon>
        <taxon>Fungi</taxon>
        <taxon>Dikarya</taxon>
        <taxon>Ascomycota</taxon>
        <taxon>Saccharomycotina</taxon>
        <taxon>Pichiomycetes</taxon>
        <taxon>Pichiales</taxon>
        <taxon>Pichiaceae</taxon>
        <taxon>Ambrosiozyma</taxon>
    </lineage>
</organism>
<keyword evidence="2" id="KW-1185">Reference proteome</keyword>
<evidence type="ECO:0000313" key="2">
    <source>
        <dbReference type="Proteomes" id="UP001165064"/>
    </source>
</evidence>
<protein>
    <submittedName>
        <fullName evidence="1">Unnamed protein product</fullName>
    </submittedName>
</protein>
<evidence type="ECO:0000313" key="1">
    <source>
        <dbReference type="EMBL" id="GME93782.1"/>
    </source>
</evidence>
<gene>
    <name evidence="1" type="ORF">Amon02_000940500</name>
</gene>